<keyword evidence="3" id="KW-1185">Reference proteome</keyword>
<dbReference type="AlphaFoldDB" id="D2V7N0"/>
<feature type="compositionally biased region" description="Acidic residues" evidence="1">
    <location>
        <begin position="243"/>
        <end position="255"/>
    </location>
</feature>
<evidence type="ECO:0000256" key="1">
    <source>
        <dbReference type="SAM" id="MobiDB-lite"/>
    </source>
</evidence>
<feature type="region of interest" description="Disordered" evidence="1">
    <location>
        <begin position="302"/>
        <end position="324"/>
    </location>
</feature>
<dbReference type="RefSeq" id="XP_002680151.1">
    <property type="nucleotide sequence ID" value="XM_002680105.1"/>
</dbReference>
<name>D2V7N0_NAEGR</name>
<dbReference type="VEuPathDB" id="AmoebaDB:NAEGRDRAFT_47327"/>
<dbReference type="GeneID" id="8860397"/>
<dbReference type="KEGG" id="ngr:NAEGRDRAFT_47327"/>
<feature type="compositionally biased region" description="Polar residues" evidence="1">
    <location>
        <begin position="225"/>
        <end position="241"/>
    </location>
</feature>
<reference evidence="2 3" key="1">
    <citation type="journal article" date="2010" name="Cell">
        <title>The genome of Naegleria gruberi illuminates early eukaryotic versatility.</title>
        <authorList>
            <person name="Fritz-Laylin L.K."/>
            <person name="Prochnik S.E."/>
            <person name="Ginger M.L."/>
            <person name="Dacks J.B."/>
            <person name="Carpenter M.L."/>
            <person name="Field M.C."/>
            <person name="Kuo A."/>
            <person name="Paredez A."/>
            <person name="Chapman J."/>
            <person name="Pham J."/>
            <person name="Shu S."/>
            <person name="Neupane R."/>
            <person name="Cipriano M."/>
            <person name="Mancuso J."/>
            <person name="Tu H."/>
            <person name="Salamov A."/>
            <person name="Lindquist E."/>
            <person name="Shapiro H."/>
            <person name="Lucas S."/>
            <person name="Grigoriev I.V."/>
            <person name="Cande W.Z."/>
            <person name="Fulton C."/>
            <person name="Rokhsar D.S."/>
            <person name="Dawson S.C."/>
        </authorList>
    </citation>
    <scope>NUCLEOTIDE SEQUENCE [LARGE SCALE GENOMIC DNA]</scope>
    <source>
        <strain evidence="2 3">NEG-M</strain>
    </source>
</reference>
<feature type="region of interest" description="Disordered" evidence="1">
    <location>
        <begin position="225"/>
        <end position="290"/>
    </location>
</feature>
<dbReference type="InParanoid" id="D2V7N0"/>
<evidence type="ECO:0000313" key="3">
    <source>
        <dbReference type="Proteomes" id="UP000006671"/>
    </source>
</evidence>
<organism evidence="3">
    <name type="scientific">Naegleria gruberi</name>
    <name type="common">Amoeba</name>
    <dbReference type="NCBI Taxonomy" id="5762"/>
    <lineage>
        <taxon>Eukaryota</taxon>
        <taxon>Discoba</taxon>
        <taxon>Heterolobosea</taxon>
        <taxon>Tetramitia</taxon>
        <taxon>Eutetramitia</taxon>
        <taxon>Vahlkampfiidae</taxon>
        <taxon>Naegleria</taxon>
    </lineage>
</organism>
<protein>
    <submittedName>
        <fullName evidence="2">Predicted protein</fullName>
    </submittedName>
</protein>
<gene>
    <name evidence="2" type="ORF">NAEGRDRAFT_47327</name>
</gene>
<evidence type="ECO:0000313" key="2">
    <source>
        <dbReference type="EMBL" id="EFC47407.1"/>
    </source>
</evidence>
<accession>D2V7N0</accession>
<proteinExistence type="predicted"/>
<dbReference type="Proteomes" id="UP000006671">
    <property type="component" value="Unassembled WGS sequence"/>
</dbReference>
<sequence>MDQGLIVSLINQLASDPSFLSRFQNYIATQNQPHRIVISNSTPNSETPNSISQQVQTPFVSPIQPVEQIIFTPQDLFDKVAPSRISDFCDEREKCSIIIDTALIVETVQKRFKKQAERVNKHKANVESTFKINQLVMVDKPPYAKAIKINDGEIRKRKAKVLSLTQGNKIVVEWQATGGFLSTETPFTQCKYPIDPKYLSSRVLGCDKDAANFDDEVFEEISQETNDVLPSESFQNTSNSLPAEEELSPSDEMSQETDSANNDVLPSESVPISSKKTTSSDGDDVIKVASISSTLESEEVIITPVRGRRSKRPSNRISPPFRKK</sequence>
<dbReference type="EMBL" id="GG738855">
    <property type="protein sequence ID" value="EFC47407.1"/>
    <property type="molecule type" value="Genomic_DNA"/>
</dbReference>